<evidence type="ECO:0000313" key="3">
    <source>
        <dbReference type="Proteomes" id="UP000653644"/>
    </source>
</evidence>
<evidence type="ECO:0000256" key="1">
    <source>
        <dbReference type="SAM" id="MobiDB-lite"/>
    </source>
</evidence>
<feature type="region of interest" description="Disordered" evidence="1">
    <location>
        <begin position="269"/>
        <end position="291"/>
    </location>
</feature>
<keyword evidence="3" id="KW-1185">Reference proteome</keyword>
<dbReference type="Gene3D" id="2.30.320.10">
    <property type="entry name" value="YwqG-like"/>
    <property type="match status" value="1"/>
</dbReference>
<gene>
    <name evidence="2" type="ORF">GCM10010345_83210</name>
</gene>
<organism evidence="2 3">
    <name type="scientific">Streptomyces canarius</name>
    <dbReference type="NCBI Taxonomy" id="285453"/>
    <lineage>
        <taxon>Bacteria</taxon>
        <taxon>Bacillati</taxon>
        <taxon>Actinomycetota</taxon>
        <taxon>Actinomycetes</taxon>
        <taxon>Kitasatosporales</taxon>
        <taxon>Streptomycetaceae</taxon>
        <taxon>Streptomyces</taxon>
    </lineage>
</organism>
<reference evidence="3" key="1">
    <citation type="journal article" date="2019" name="Int. J. Syst. Evol. Microbiol.">
        <title>The Global Catalogue of Microorganisms (GCM) 10K type strain sequencing project: providing services to taxonomists for standard genome sequencing and annotation.</title>
        <authorList>
            <consortium name="The Broad Institute Genomics Platform"/>
            <consortium name="The Broad Institute Genome Sequencing Center for Infectious Disease"/>
            <person name="Wu L."/>
            <person name="Ma J."/>
        </authorList>
    </citation>
    <scope>NUCLEOTIDE SEQUENCE [LARGE SCALE GENOMIC DNA]</scope>
    <source>
        <strain evidence="3">JCM 4733</strain>
    </source>
</reference>
<sequence length="389" mass="42497">MPRPIPEYGRGTSRKGGGFRAVPPPAGVPGGRGRPASRVASMQRTTPPRPLDVEALFPELAAYRGTTTRLHPRPGRPGATASSVGGPLLWPADEPWPVCGEAHGRGRGRRPADIHRRRRVLAAAWAREHAPGPTEEERELLVELHREHRLPEAAAKDPLPMIGLAQLYRRDVPDLPAGPDDCDLLQVFWCPFSAHGPSGHGLGLDLRWRRSWEVGRVLTAPPQPPVVGSDGFLPEACVLHPEQVVTYPFAGLLPEELCARIDAWEDSLEAEAEQTAAQPAGGGNTAEPPRYQYDLSIPPGWRVGGFASWHATDPYPMDCLTCGAPMSLLLTIDSSEWDGGSRSWRPLQDQERSARHSATPTGVVVGRWGELNVFACPEDPEHPHRWSIQ</sequence>
<evidence type="ECO:0000313" key="2">
    <source>
        <dbReference type="EMBL" id="GHA66832.1"/>
    </source>
</evidence>
<evidence type="ECO:0008006" key="4">
    <source>
        <dbReference type="Google" id="ProtNLM"/>
    </source>
</evidence>
<protein>
    <recommendedName>
        <fullName evidence="4">DUF1963 domain-containing protein</fullName>
    </recommendedName>
</protein>
<feature type="region of interest" description="Disordered" evidence="1">
    <location>
        <begin position="1"/>
        <end position="50"/>
    </location>
</feature>
<dbReference type="Proteomes" id="UP000653644">
    <property type="component" value="Unassembled WGS sequence"/>
</dbReference>
<accession>A0ABQ3DA54</accession>
<name>A0ABQ3DA54_9ACTN</name>
<dbReference type="EMBL" id="BMVN01000059">
    <property type="protein sequence ID" value="GHA66832.1"/>
    <property type="molecule type" value="Genomic_DNA"/>
</dbReference>
<proteinExistence type="predicted"/>
<feature type="region of interest" description="Disordered" evidence="1">
    <location>
        <begin position="338"/>
        <end position="358"/>
    </location>
</feature>
<comment type="caution">
    <text evidence="2">The sequence shown here is derived from an EMBL/GenBank/DDBJ whole genome shotgun (WGS) entry which is preliminary data.</text>
</comment>